<feature type="region of interest" description="Disordered" evidence="1">
    <location>
        <begin position="144"/>
        <end position="199"/>
    </location>
</feature>
<dbReference type="EMBL" id="JAHRIM010081142">
    <property type="protein sequence ID" value="MEQ2275231.1"/>
    <property type="molecule type" value="Genomic_DNA"/>
</dbReference>
<organism evidence="2 3">
    <name type="scientific">Xenotaenia resolanae</name>
    <dbReference type="NCBI Taxonomy" id="208358"/>
    <lineage>
        <taxon>Eukaryota</taxon>
        <taxon>Metazoa</taxon>
        <taxon>Chordata</taxon>
        <taxon>Craniata</taxon>
        <taxon>Vertebrata</taxon>
        <taxon>Euteleostomi</taxon>
        <taxon>Actinopterygii</taxon>
        <taxon>Neopterygii</taxon>
        <taxon>Teleostei</taxon>
        <taxon>Neoteleostei</taxon>
        <taxon>Acanthomorphata</taxon>
        <taxon>Ovalentaria</taxon>
        <taxon>Atherinomorphae</taxon>
        <taxon>Cyprinodontiformes</taxon>
        <taxon>Goodeidae</taxon>
        <taxon>Xenotaenia</taxon>
    </lineage>
</organism>
<sequence>MREITTSVVAAPSGLLARWRMLECFVVCSVREVVAFMALSSFILPGAGCDISSTVAKVILGVTPYAVTAWPVYKALSYIHPTERFEGCSMVPSIYPLETLHNSLSLKQVEEFLSKVCESSGEAQAKTMTALSGLFDSQSQASLYSPQQPLSSPGSEASLQPPGQPLWHGSIPSSAVSSAGPSSPTTDTSGVGLNFSFSE</sequence>
<comment type="caution">
    <text evidence="2">The sequence shown here is derived from an EMBL/GenBank/DDBJ whole genome shotgun (WGS) entry which is preliminary data.</text>
</comment>
<feature type="compositionally biased region" description="Polar residues" evidence="1">
    <location>
        <begin position="185"/>
        <end position="199"/>
    </location>
</feature>
<gene>
    <name evidence="2" type="ORF">XENORESO_000417</name>
</gene>
<protein>
    <submittedName>
        <fullName evidence="2">Uncharacterized protein</fullName>
    </submittedName>
</protein>
<evidence type="ECO:0000256" key="1">
    <source>
        <dbReference type="SAM" id="MobiDB-lite"/>
    </source>
</evidence>
<reference evidence="2 3" key="1">
    <citation type="submission" date="2021-06" db="EMBL/GenBank/DDBJ databases">
        <authorList>
            <person name="Palmer J.M."/>
        </authorList>
    </citation>
    <scope>NUCLEOTIDE SEQUENCE [LARGE SCALE GENOMIC DNA]</scope>
    <source>
        <strain evidence="2 3">XR_2019</strain>
        <tissue evidence="2">Muscle</tissue>
    </source>
</reference>
<accession>A0ABV0X021</accession>
<dbReference type="Proteomes" id="UP001444071">
    <property type="component" value="Unassembled WGS sequence"/>
</dbReference>
<keyword evidence="3" id="KW-1185">Reference proteome</keyword>
<feature type="compositionally biased region" description="Low complexity" evidence="1">
    <location>
        <begin position="169"/>
        <end position="184"/>
    </location>
</feature>
<name>A0ABV0X021_9TELE</name>
<evidence type="ECO:0000313" key="2">
    <source>
        <dbReference type="EMBL" id="MEQ2275231.1"/>
    </source>
</evidence>
<evidence type="ECO:0000313" key="3">
    <source>
        <dbReference type="Proteomes" id="UP001444071"/>
    </source>
</evidence>
<proteinExistence type="predicted"/>
<feature type="compositionally biased region" description="Low complexity" evidence="1">
    <location>
        <begin position="144"/>
        <end position="155"/>
    </location>
</feature>